<protein>
    <submittedName>
        <fullName evidence="3">Glycosyltransferase</fullName>
    </submittedName>
</protein>
<gene>
    <name evidence="3" type="ORF">D0435_12395</name>
</gene>
<keyword evidence="3" id="KW-0808">Transferase</keyword>
<sequence length="357" mass="41817">MITISLCMIVKNEEKHLARCLDHIANLVDEIIIVDTGSTDQTLEIASKYTSKIYTHPWIDDFSDARNYAFSKASMDYCMWIDADDVLEKTESPKFLQLKQTLTLDTDIVMMKYHTAFDEAGNPSFSYFRERWIKNSPDHRWVGAVHEVIPLNGKIIYSDIAVCHRKIGTGDPDRNLKIYQKQLSTGRPMDPRQQYYYGRELYYHQKYEEAISVFERFMSSSEGWIENKLEACSICADCYYQLNQETSALLTLFRSLSFDLPRAELCCQIGKHFLERKNYQNAIYWYKNALQANRNEYAGGFILPDCYDYVPFLQLCVCYDKLGDRQKAKEYNERAGICKPHSKAYLYNKQYFDDLNV</sequence>
<reference evidence="3 4" key="1">
    <citation type="submission" date="2018-08" db="EMBL/GenBank/DDBJ databases">
        <title>Murine metabolic-syndrome-specific gut microbial biobank.</title>
        <authorList>
            <person name="Liu C."/>
        </authorList>
    </citation>
    <scope>NUCLEOTIDE SEQUENCE [LARGE SCALE GENOMIC DNA]</scope>
    <source>
        <strain evidence="3 4">28</strain>
    </source>
</reference>
<dbReference type="CDD" id="cd02511">
    <property type="entry name" value="Beta4Glucosyltransferase"/>
    <property type="match status" value="1"/>
</dbReference>
<keyword evidence="1" id="KW-0802">TPR repeat</keyword>
<dbReference type="SUPFAM" id="SSF53448">
    <property type="entry name" value="Nucleotide-diphospho-sugar transferases"/>
    <property type="match status" value="1"/>
</dbReference>
<dbReference type="InterPro" id="IPR029044">
    <property type="entry name" value="Nucleotide-diphossugar_trans"/>
</dbReference>
<proteinExistence type="predicted"/>
<dbReference type="PANTHER" id="PTHR43630:SF2">
    <property type="entry name" value="GLYCOSYLTRANSFERASE"/>
    <property type="match status" value="1"/>
</dbReference>
<dbReference type="AlphaFoldDB" id="A0A845QKQ8"/>
<evidence type="ECO:0000259" key="2">
    <source>
        <dbReference type="Pfam" id="PF00535"/>
    </source>
</evidence>
<dbReference type="PROSITE" id="PS50005">
    <property type="entry name" value="TPR"/>
    <property type="match status" value="1"/>
</dbReference>
<dbReference type="RefSeq" id="WP_160202738.1">
    <property type="nucleotide sequence ID" value="NZ_QXWK01000025.1"/>
</dbReference>
<organism evidence="3 4">
    <name type="scientific">Anaerotruncus colihominis</name>
    <dbReference type="NCBI Taxonomy" id="169435"/>
    <lineage>
        <taxon>Bacteria</taxon>
        <taxon>Bacillati</taxon>
        <taxon>Bacillota</taxon>
        <taxon>Clostridia</taxon>
        <taxon>Eubacteriales</taxon>
        <taxon>Oscillospiraceae</taxon>
        <taxon>Anaerotruncus</taxon>
    </lineage>
</organism>
<feature type="repeat" description="TPR" evidence="1">
    <location>
        <begin position="263"/>
        <end position="296"/>
    </location>
</feature>
<dbReference type="Proteomes" id="UP000446866">
    <property type="component" value="Unassembled WGS sequence"/>
</dbReference>
<name>A0A845QKQ8_9FIRM</name>
<comment type="caution">
    <text evidence="3">The sequence shown here is derived from an EMBL/GenBank/DDBJ whole genome shotgun (WGS) entry which is preliminary data.</text>
</comment>
<dbReference type="SUPFAM" id="SSF48452">
    <property type="entry name" value="TPR-like"/>
    <property type="match status" value="1"/>
</dbReference>
<dbReference type="InterPro" id="IPR011990">
    <property type="entry name" value="TPR-like_helical_dom_sf"/>
</dbReference>
<feature type="domain" description="Glycosyltransferase 2-like" evidence="2">
    <location>
        <begin position="5"/>
        <end position="120"/>
    </location>
</feature>
<dbReference type="Pfam" id="PF00535">
    <property type="entry name" value="Glycos_transf_2"/>
    <property type="match status" value="1"/>
</dbReference>
<dbReference type="GO" id="GO:0016740">
    <property type="term" value="F:transferase activity"/>
    <property type="evidence" value="ECO:0007669"/>
    <property type="project" value="UniProtKB-KW"/>
</dbReference>
<dbReference type="Gene3D" id="1.25.40.10">
    <property type="entry name" value="Tetratricopeptide repeat domain"/>
    <property type="match status" value="1"/>
</dbReference>
<dbReference type="InterPro" id="IPR001173">
    <property type="entry name" value="Glyco_trans_2-like"/>
</dbReference>
<evidence type="ECO:0000313" key="3">
    <source>
        <dbReference type="EMBL" id="NBH62449.1"/>
    </source>
</evidence>
<accession>A0A845QKQ8</accession>
<dbReference type="PANTHER" id="PTHR43630">
    <property type="entry name" value="POLY-BETA-1,6-N-ACETYL-D-GLUCOSAMINE SYNTHASE"/>
    <property type="match status" value="1"/>
</dbReference>
<evidence type="ECO:0000256" key="1">
    <source>
        <dbReference type="PROSITE-ProRule" id="PRU00339"/>
    </source>
</evidence>
<dbReference type="Gene3D" id="3.90.550.10">
    <property type="entry name" value="Spore Coat Polysaccharide Biosynthesis Protein SpsA, Chain A"/>
    <property type="match status" value="1"/>
</dbReference>
<keyword evidence="4" id="KW-1185">Reference proteome</keyword>
<dbReference type="EMBL" id="QXWK01000025">
    <property type="protein sequence ID" value="NBH62449.1"/>
    <property type="molecule type" value="Genomic_DNA"/>
</dbReference>
<dbReference type="InterPro" id="IPR019734">
    <property type="entry name" value="TPR_rpt"/>
</dbReference>
<evidence type="ECO:0000313" key="4">
    <source>
        <dbReference type="Proteomes" id="UP000446866"/>
    </source>
</evidence>